<dbReference type="InterPro" id="IPR017901">
    <property type="entry name" value="C-CAP_CF_C-like"/>
</dbReference>
<evidence type="ECO:0000256" key="1">
    <source>
        <dbReference type="ARBA" id="ARBA00004496"/>
    </source>
</evidence>
<dbReference type="GO" id="GO:0005737">
    <property type="term" value="C:cytoplasm"/>
    <property type="evidence" value="ECO:0007669"/>
    <property type="project" value="UniProtKB-SubCell"/>
</dbReference>
<feature type="domain" description="C-CAP/cofactor C-like" evidence="7">
    <location>
        <begin position="121"/>
        <end position="266"/>
    </location>
</feature>
<evidence type="ECO:0000256" key="4">
    <source>
        <dbReference type="ARBA" id="ARBA00022990"/>
    </source>
</evidence>
<keyword evidence="5" id="KW-0143">Chaperone</keyword>
<dbReference type="Pfam" id="PF16752">
    <property type="entry name" value="TBCC_N"/>
    <property type="match status" value="1"/>
</dbReference>
<dbReference type="PANTHER" id="PTHR15139">
    <property type="entry name" value="TUBULIN FOLDING COFACTOR C"/>
    <property type="match status" value="1"/>
</dbReference>
<dbReference type="InterPro" id="IPR038397">
    <property type="entry name" value="TBCC_N_sf"/>
</dbReference>
<evidence type="ECO:0000256" key="6">
    <source>
        <dbReference type="ARBA" id="ARBA00026055"/>
    </source>
</evidence>
<dbReference type="GO" id="GO:0007023">
    <property type="term" value="P:post-chaperonin tubulin folding pathway"/>
    <property type="evidence" value="ECO:0007669"/>
    <property type="project" value="InterPro"/>
</dbReference>
<gene>
    <name evidence="8" type="ORF">INT48_003101</name>
</gene>
<dbReference type="InterPro" id="IPR027684">
    <property type="entry name" value="TBCC"/>
</dbReference>
<evidence type="ECO:0000256" key="5">
    <source>
        <dbReference type="ARBA" id="ARBA00023186"/>
    </source>
</evidence>
<proteinExistence type="inferred from homology"/>
<dbReference type="EMBL" id="JAEPRE010000031">
    <property type="protein sequence ID" value="KAG2235538.1"/>
    <property type="molecule type" value="Genomic_DNA"/>
</dbReference>
<comment type="subcellular location">
    <subcellularLocation>
        <location evidence="1">Cytoplasm</location>
    </subcellularLocation>
</comment>
<evidence type="ECO:0000256" key="2">
    <source>
        <dbReference type="ARBA" id="ARBA00008848"/>
    </source>
</evidence>
<dbReference type="Gene3D" id="1.20.58.1250">
    <property type="entry name" value="Tubulin Binding Cofactor C, N-terminal domain"/>
    <property type="match status" value="1"/>
</dbReference>
<evidence type="ECO:0000259" key="7">
    <source>
        <dbReference type="PROSITE" id="PS51329"/>
    </source>
</evidence>
<accession>A0A8H7W0K9</accession>
<keyword evidence="4" id="KW-0007">Acetylation</keyword>
<dbReference type="AlphaFoldDB" id="A0A8H7W0K9"/>
<evidence type="ECO:0000313" key="9">
    <source>
        <dbReference type="Proteomes" id="UP000613177"/>
    </source>
</evidence>
<keyword evidence="9" id="KW-1185">Reference proteome</keyword>
<evidence type="ECO:0000313" key="8">
    <source>
        <dbReference type="EMBL" id="KAG2235538.1"/>
    </source>
</evidence>
<dbReference type="Gene3D" id="2.160.20.70">
    <property type="match status" value="1"/>
</dbReference>
<organism evidence="8 9">
    <name type="scientific">Thamnidium elegans</name>
    <dbReference type="NCBI Taxonomy" id="101142"/>
    <lineage>
        <taxon>Eukaryota</taxon>
        <taxon>Fungi</taxon>
        <taxon>Fungi incertae sedis</taxon>
        <taxon>Mucoromycota</taxon>
        <taxon>Mucoromycotina</taxon>
        <taxon>Mucoromycetes</taxon>
        <taxon>Mucorales</taxon>
        <taxon>Mucorineae</taxon>
        <taxon>Mucoraceae</taxon>
        <taxon>Thamnidium</taxon>
    </lineage>
</organism>
<dbReference type="SMART" id="SM00673">
    <property type="entry name" value="CARP"/>
    <property type="match status" value="2"/>
</dbReference>
<keyword evidence="3" id="KW-0963">Cytoplasm</keyword>
<dbReference type="GO" id="GO:0007021">
    <property type="term" value="P:tubulin complex assembly"/>
    <property type="evidence" value="ECO:0007669"/>
    <property type="project" value="TreeGrafter"/>
</dbReference>
<dbReference type="InterPro" id="IPR012945">
    <property type="entry name" value="Tubulin-bd_cofactor_C_dom"/>
</dbReference>
<reference evidence="8" key="1">
    <citation type="submission" date="2021-01" db="EMBL/GenBank/DDBJ databases">
        <title>Metabolic potential, ecology and presence of endohyphal bacteria is reflected in genomic diversity of Mucoromycotina.</title>
        <authorList>
            <person name="Muszewska A."/>
            <person name="Okrasinska A."/>
            <person name="Steczkiewicz K."/>
            <person name="Drgas O."/>
            <person name="Orlowska M."/>
            <person name="Perlinska-Lenart U."/>
            <person name="Aleksandrzak-Piekarczyk T."/>
            <person name="Szatraj K."/>
            <person name="Zielenkiewicz U."/>
            <person name="Pilsyk S."/>
            <person name="Malc E."/>
            <person name="Mieczkowski P."/>
            <person name="Kruszewska J.S."/>
            <person name="Biernat P."/>
            <person name="Pawlowska J."/>
        </authorList>
    </citation>
    <scope>NUCLEOTIDE SEQUENCE</scope>
    <source>
        <strain evidence="8">WA0000018081</strain>
    </source>
</reference>
<comment type="subunit">
    <text evidence="6">Supercomplex made of cofactors A to E. Cofactors A and D function by capturing and stabilizing tubulin in a quasi-native conformation. Cofactor E binds to the cofactor D-tubulin complex; interaction with cofactor C then causes the release of tubulin polypeptides that are committed to the native state.</text>
</comment>
<dbReference type="GO" id="GO:0015631">
    <property type="term" value="F:tubulin binding"/>
    <property type="evidence" value="ECO:0007669"/>
    <property type="project" value="InterPro"/>
</dbReference>
<protein>
    <recommendedName>
        <fullName evidence="7">C-CAP/cofactor C-like domain-containing protein</fullName>
    </recommendedName>
</protein>
<comment type="caution">
    <text evidence="8">The sequence shown here is derived from an EMBL/GenBank/DDBJ whole genome shotgun (WGS) entry which is preliminary data.</text>
</comment>
<dbReference type="Proteomes" id="UP000613177">
    <property type="component" value="Unassembled WGS sequence"/>
</dbReference>
<sequence>MVEKTATEASNDFWLEFKTEREAIEDQLSHSRSLPTSQLPIHFNNILQKINQLEKNVTKATEFIPSYDERQCSLQLKELGEKLETAKAELTPKAKFSFKSRKKKAASTPVTAAVISTVPLPKEESEILSDATVLLRDKAESVITLRDSERAQTTQTSVDVLLSNLKRCVIILEDENVQISAIHIKNVDNCIIYCGSIEGSVLMYGLTNSVLIVGCHQLRMHDAHQVDMMLHVTSRPIIEDSDQIQVGRLDGSGSVNYFDQIEDFNWLKKQASPNWKIMGQDRHAAIEKHMSIFKSNNQNQDLLANSLNLLPK</sequence>
<dbReference type="InterPro" id="IPR016098">
    <property type="entry name" value="CAP/MinC_C"/>
</dbReference>
<evidence type="ECO:0000256" key="3">
    <source>
        <dbReference type="ARBA" id="ARBA00022490"/>
    </source>
</evidence>
<dbReference type="Pfam" id="PF07986">
    <property type="entry name" value="TBCC"/>
    <property type="match status" value="1"/>
</dbReference>
<dbReference type="InterPro" id="IPR006599">
    <property type="entry name" value="CARP_motif"/>
</dbReference>
<dbReference type="InterPro" id="IPR031925">
    <property type="entry name" value="TBCC_N"/>
</dbReference>
<name>A0A8H7W0K9_9FUNG</name>
<dbReference type="PROSITE" id="PS51329">
    <property type="entry name" value="C_CAP_COFACTOR_C"/>
    <property type="match status" value="1"/>
</dbReference>
<dbReference type="PANTHER" id="PTHR15139:SF0">
    <property type="entry name" value="TUBULIN-SPECIFIC CHAPERONE C"/>
    <property type="match status" value="1"/>
</dbReference>
<comment type="similarity">
    <text evidence="2">Belongs to the TBCC family.</text>
</comment>